<protein>
    <recommendedName>
        <fullName evidence="8">Serine carboxypeptidase</fullName>
    </recommendedName>
</protein>
<dbReference type="Gene3D" id="3.40.50.12670">
    <property type="match status" value="1"/>
</dbReference>
<keyword evidence="3" id="KW-0645">Protease</keyword>
<evidence type="ECO:0000313" key="6">
    <source>
        <dbReference type="EMBL" id="KAJ8452007.1"/>
    </source>
</evidence>
<dbReference type="PRINTS" id="PR00724">
    <property type="entry name" value="CRBOXYPTASEC"/>
</dbReference>
<evidence type="ECO:0000256" key="3">
    <source>
        <dbReference type="ARBA" id="ARBA00022670"/>
    </source>
</evidence>
<proteinExistence type="inferred from homology"/>
<accession>A0A9Q1QRM2</accession>
<dbReference type="GO" id="GO:0004185">
    <property type="term" value="F:serine-type carboxypeptidase activity"/>
    <property type="evidence" value="ECO:0007669"/>
    <property type="project" value="InterPro"/>
</dbReference>
<dbReference type="InterPro" id="IPR001563">
    <property type="entry name" value="Peptidase_S10"/>
</dbReference>
<gene>
    <name evidence="6" type="ORF">Cgig2_016588</name>
</gene>
<evidence type="ECO:0008006" key="8">
    <source>
        <dbReference type="Google" id="ProtNLM"/>
    </source>
</evidence>
<dbReference type="Pfam" id="PF00450">
    <property type="entry name" value="Peptidase_S10"/>
    <property type="match status" value="2"/>
</dbReference>
<dbReference type="InterPro" id="IPR033124">
    <property type="entry name" value="Ser_caboxypep_his_AS"/>
</dbReference>
<dbReference type="EMBL" id="JAKOGI010000006">
    <property type="protein sequence ID" value="KAJ8452007.1"/>
    <property type="molecule type" value="Genomic_DNA"/>
</dbReference>
<keyword evidence="2" id="KW-0121">Carboxypeptidase</keyword>
<dbReference type="InterPro" id="IPR029058">
    <property type="entry name" value="AB_hydrolase_fold"/>
</dbReference>
<name>A0A9Q1QRM2_9CARY</name>
<organism evidence="6 7">
    <name type="scientific">Carnegiea gigantea</name>
    <dbReference type="NCBI Taxonomy" id="171969"/>
    <lineage>
        <taxon>Eukaryota</taxon>
        <taxon>Viridiplantae</taxon>
        <taxon>Streptophyta</taxon>
        <taxon>Embryophyta</taxon>
        <taxon>Tracheophyta</taxon>
        <taxon>Spermatophyta</taxon>
        <taxon>Magnoliopsida</taxon>
        <taxon>eudicotyledons</taxon>
        <taxon>Gunneridae</taxon>
        <taxon>Pentapetalae</taxon>
        <taxon>Caryophyllales</taxon>
        <taxon>Cactineae</taxon>
        <taxon>Cactaceae</taxon>
        <taxon>Cactoideae</taxon>
        <taxon>Echinocereeae</taxon>
        <taxon>Carnegiea</taxon>
    </lineage>
</organism>
<dbReference type="OrthoDB" id="443318at2759"/>
<evidence type="ECO:0000256" key="2">
    <source>
        <dbReference type="ARBA" id="ARBA00022645"/>
    </source>
</evidence>
<dbReference type="GO" id="GO:0006508">
    <property type="term" value="P:proteolysis"/>
    <property type="evidence" value="ECO:0007669"/>
    <property type="project" value="UniProtKB-KW"/>
</dbReference>
<sequence>MGVIHLQQSSFAILRSSEIMNNSAMTAKMHLKNLNFFLQIFSLLTLAVPLPISHAATIVDSLPGYPGNLPFRLQTGYVGVGEEEQVQLFYYFIESERDPKRDPVLLWLTGGPGCSALSGLVLETGPLNFVYSAISWQSEVPKFKLNPYSWTKVASIIFVDSPVGTGFSYATASEGYYSDDITASRHMYEFLSKQGYILGNPYTAKKEDGVGSKYKYAQRVSLLSDELYELFLPYTDMPGKLRYRNVFLVPTTMILFAQGTKIHWVRCSKTLMYTKNVLSSFDYHLNFTRESFHALIYSGDQDMVISYVGTMAWIRKLNLSTSDRWRPWFVKGQVAGYTTKYSNGHYHLTFATVKGAGHTAPEFKPRECLVMIAKWFRMHPL</sequence>
<dbReference type="PANTHER" id="PTHR11802:SF224">
    <property type="entry name" value="SERINE CARBOXYPEPTIDASE-LIKE 7 ISOFORM X1"/>
    <property type="match status" value="1"/>
</dbReference>
<comment type="caution">
    <text evidence="6">The sequence shown here is derived from an EMBL/GenBank/DDBJ whole genome shotgun (WGS) entry which is preliminary data.</text>
</comment>
<evidence type="ECO:0000256" key="5">
    <source>
        <dbReference type="ARBA" id="ARBA00023180"/>
    </source>
</evidence>
<dbReference type="Proteomes" id="UP001153076">
    <property type="component" value="Unassembled WGS sequence"/>
</dbReference>
<evidence type="ECO:0000256" key="1">
    <source>
        <dbReference type="ARBA" id="ARBA00009431"/>
    </source>
</evidence>
<dbReference type="SUPFAM" id="SSF53474">
    <property type="entry name" value="alpha/beta-Hydrolases"/>
    <property type="match status" value="1"/>
</dbReference>
<dbReference type="AlphaFoldDB" id="A0A9Q1QRM2"/>
<dbReference type="PANTHER" id="PTHR11802">
    <property type="entry name" value="SERINE PROTEASE FAMILY S10 SERINE CARBOXYPEPTIDASE"/>
    <property type="match status" value="1"/>
</dbReference>
<reference evidence="6" key="1">
    <citation type="submission" date="2022-04" db="EMBL/GenBank/DDBJ databases">
        <title>Carnegiea gigantea Genome sequencing and assembly v2.</title>
        <authorList>
            <person name="Copetti D."/>
            <person name="Sanderson M.J."/>
            <person name="Burquez A."/>
            <person name="Wojciechowski M.F."/>
        </authorList>
    </citation>
    <scope>NUCLEOTIDE SEQUENCE</scope>
    <source>
        <strain evidence="6">SGP5-SGP5p</strain>
        <tissue evidence="6">Aerial part</tissue>
    </source>
</reference>
<dbReference type="GO" id="GO:0019748">
    <property type="term" value="P:secondary metabolic process"/>
    <property type="evidence" value="ECO:0007669"/>
    <property type="project" value="TreeGrafter"/>
</dbReference>
<keyword evidence="5" id="KW-0325">Glycoprotein</keyword>
<dbReference type="Gene3D" id="3.40.50.1820">
    <property type="entry name" value="alpha/beta hydrolase"/>
    <property type="match status" value="1"/>
</dbReference>
<keyword evidence="7" id="KW-1185">Reference proteome</keyword>
<keyword evidence="4" id="KW-0378">Hydrolase</keyword>
<dbReference type="FunFam" id="3.40.50.12670:FF:000002">
    <property type="entry name" value="Carboxypeptidase"/>
    <property type="match status" value="1"/>
</dbReference>
<dbReference type="GO" id="GO:0016747">
    <property type="term" value="F:acyltransferase activity, transferring groups other than amino-acyl groups"/>
    <property type="evidence" value="ECO:0007669"/>
    <property type="project" value="TreeGrafter"/>
</dbReference>
<comment type="similarity">
    <text evidence="1">Belongs to the peptidase S10 family.</text>
</comment>
<dbReference type="PROSITE" id="PS00560">
    <property type="entry name" value="CARBOXYPEPT_SER_HIS"/>
    <property type="match status" value="1"/>
</dbReference>
<evidence type="ECO:0000313" key="7">
    <source>
        <dbReference type="Proteomes" id="UP001153076"/>
    </source>
</evidence>
<evidence type="ECO:0000256" key="4">
    <source>
        <dbReference type="ARBA" id="ARBA00022801"/>
    </source>
</evidence>